<comment type="caution">
    <text evidence="1">The sequence shown here is derived from an EMBL/GenBank/DDBJ whole genome shotgun (WGS) entry which is preliminary data.</text>
</comment>
<protein>
    <submittedName>
        <fullName evidence="1">Uncharacterized protein</fullName>
    </submittedName>
</protein>
<organism evidence="1 2">
    <name type="scientific">Penicillium atrosanguineum</name>
    <dbReference type="NCBI Taxonomy" id="1132637"/>
    <lineage>
        <taxon>Eukaryota</taxon>
        <taxon>Fungi</taxon>
        <taxon>Dikarya</taxon>
        <taxon>Ascomycota</taxon>
        <taxon>Pezizomycotina</taxon>
        <taxon>Eurotiomycetes</taxon>
        <taxon>Eurotiomycetidae</taxon>
        <taxon>Eurotiales</taxon>
        <taxon>Aspergillaceae</taxon>
        <taxon>Penicillium</taxon>
    </lineage>
</organism>
<dbReference type="EMBL" id="JAPZBO010000001">
    <property type="protein sequence ID" value="KAJ5330562.1"/>
    <property type="molecule type" value="Genomic_DNA"/>
</dbReference>
<evidence type="ECO:0000313" key="2">
    <source>
        <dbReference type="Proteomes" id="UP001147746"/>
    </source>
</evidence>
<dbReference type="AlphaFoldDB" id="A0A9W9QGH5"/>
<evidence type="ECO:0000313" key="1">
    <source>
        <dbReference type="EMBL" id="KAJ5330562.1"/>
    </source>
</evidence>
<name>A0A9W9QGH5_9EURO</name>
<reference evidence="1" key="1">
    <citation type="submission" date="2022-12" db="EMBL/GenBank/DDBJ databases">
        <authorList>
            <person name="Petersen C."/>
        </authorList>
    </citation>
    <scope>NUCLEOTIDE SEQUENCE</scope>
    <source>
        <strain evidence="1">IBT 21472</strain>
    </source>
</reference>
<keyword evidence="2" id="KW-1185">Reference proteome</keyword>
<accession>A0A9W9QGH5</accession>
<gene>
    <name evidence="1" type="ORF">N7476_000345</name>
</gene>
<sequence length="105" mass="12415">MMGLPMANYGITLLKDPSAKIKEIFRLVERSLREDDNSEIKTSDDKDLKEWMSYDEIELDFGVLWGRTCIPARKLKSWIWPDETWKDFHYQFVSNLLVRVSETAI</sequence>
<dbReference type="Proteomes" id="UP001147746">
    <property type="component" value="Unassembled WGS sequence"/>
</dbReference>
<proteinExistence type="predicted"/>
<reference evidence="1" key="2">
    <citation type="journal article" date="2023" name="IMA Fungus">
        <title>Comparative genomic study of the Penicillium genus elucidates a diverse pangenome and 15 lateral gene transfer events.</title>
        <authorList>
            <person name="Petersen C."/>
            <person name="Sorensen T."/>
            <person name="Nielsen M.R."/>
            <person name="Sondergaard T.E."/>
            <person name="Sorensen J.L."/>
            <person name="Fitzpatrick D.A."/>
            <person name="Frisvad J.C."/>
            <person name="Nielsen K.L."/>
        </authorList>
    </citation>
    <scope>NUCLEOTIDE SEQUENCE</scope>
    <source>
        <strain evidence="1">IBT 21472</strain>
    </source>
</reference>